<dbReference type="AlphaFoldDB" id="A0A378YBW6"/>
<keyword evidence="3" id="KW-0805">Transcription regulation</keyword>
<dbReference type="EMBL" id="UGRY01000002">
    <property type="protein sequence ID" value="SUA74001.1"/>
    <property type="molecule type" value="Genomic_DNA"/>
</dbReference>
<dbReference type="PROSITE" id="PS50949">
    <property type="entry name" value="HTH_GNTR"/>
    <property type="match status" value="1"/>
</dbReference>
<dbReference type="GO" id="GO:0030170">
    <property type="term" value="F:pyridoxal phosphate binding"/>
    <property type="evidence" value="ECO:0007669"/>
    <property type="project" value="InterPro"/>
</dbReference>
<dbReference type="PRINTS" id="PR00035">
    <property type="entry name" value="HTHGNTR"/>
</dbReference>
<evidence type="ECO:0000256" key="6">
    <source>
        <dbReference type="SAM" id="MobiDB-lite"/>
    </source>
</evidence>
<dbReference type="GO" id="GO:0003677">
    <property type="term" value="F:DNA binding"/>
    <property type="evidence" value="ECO:0007669"/>
    <property type="project" value="UniProtKB-KW"/>
</dbReference>
<dbReference type="Pfam" id="PF00155">
    <property type="entry name" value="Aminotran_1_2"/>
    <property type="match status" value="1"/>
</dbReference>
<dbReference type="OrthoDB" id="199743at2"/>
<evidence type="ECO:0000256" key="5">
    <source>
        <dbReference type="ARBA" id="ARBA00023163"/>
    </source>
</evidence>
<dbReference type="Proteomes" id="UP000255467">
    <property type="component" value="Unassembled WGS sequence"/>
</dbReference>
<dbReference type="CDD" id="cd00609">
    <property type="entry name" value="AAT_like"/>
    <property type="match status" value="1"/>
</dbReference>
<protein>
    <submittedName>
        <fullName evidence="8">Uncharacterized HTH-type transcriptional regulator ydcR</fullName>
    </submittedName>
</protein>
<evidence type="ECO:0000256" key="2">
    <source>
        <dbReference type="ARBA" id="ARBA00022898"/>
    </source>
</evidence>
<dbReference type="InterPro" id="IPR036388">
    <property type="entry name" value="WH-like_DNA-bd_sf"/>
</dbReference>
<dbReference type="InterPro" id="IPR015424">
    <property type="entry name" value="PyrdxlP-dep_Trfase"/>
</dbReference>
<dbReference type="Gene3D" id="3.40.640.10">
    <property type="entry name" value="Type I PLP-dependent aspartate aminotransferase-like (Major domain)"/>
    <property type="match status" value="1"/>
</dbReference>
<dbReference type="RefSeq" id="WP_039817936.1">
    <property type="nucleotide sequence ID" value="NZ_UGRY01000002.1"/>
</dbReference>
<feature type="region of interest" description="Disordered" evidence="6">
    <location>
        <begin position="16"/>
        <end position="48"/>
    </location>
</feature>
<dbReference type="PANTHER" id="PTHR46577:SF1">
    <property type="entry name" value="HTH-TYPE TRANSCRIPTIONAL REGULATORY PROTEIN GABR"/>
    <property type="match status" value="1"/>
</dbReference>
<evidence type="ECO:0000256" key="3">
    <source>
        <dbReference type="ARBA" id="ARBA00023015"/>
    </source>
</evidence>
<sequence length="515" mass="54938">MATRVIGAASLARDLGRWRQDEPGGRGAEGDVPAEARPGGGESDTIRRSPRPAYLALAEGIRLLIHDGRAPLGIALPSERDLATTLGVSRTTVTSAYALLREHGYLISRQGSRSTVALPPTVVHDGTKPARSLLAMMAQPELPTIDMTYAAMSAPQEMKDAYSFALQGLPTYLGTHGMDPVGMLMLREALARRYTERGLPTDPEQILVTLGAQHGLRLLLNVLTTPAERVLIEHPTYPNAIEAIRDVGARPVPVPLLPDGWDLDGIRSAARQTAASVAYLVPDFNNPTGLRLDEAGRAELAAIARDTRMTVIVDESMVDLDLTGGAQTPPAAAFARGAEIVTIGSASKSFWGGLRVGWVRASQSLITKLLGTRSTVDLGTPVMDQLATVHLLQNADAILAQRRAQLHSRRATLLEALTEELPDWRPTTEGAGGMSLWVQLPTPVSTALAATAPNHGVLLAAGPRFGVQGAFERFLRLPFTQEEADLRLAVKSIAAAYSALTPHAADPLAPLTPLY</sequence>
<accession>A0A378YBW6</accession>
<dbReference type="GO" id="GO:0003700">
    <property type="term" value="F:DNA-binding transcription factor activity"/>
    <property type="evidence" value="ECO:0007669"/>
    <property type="project" value="InterPro"/>
</dbReference>
<evidence type="ECO:0000256" key="4">
    <source>
        <dbReference type="ARBA" id="ARBA00023125"/>
    </source>
</evidence>
<keyword evidence="2" id="KW-0663">Pyridoxal phosphate</keyword>
<dbReference type="PANTHER" id="PTHR46577">
    <property type="entry name" value="HTH-TYPE TRANSCRIPTIONAL REGULATORY PROTEIN GABR"/>
    <property type="match status" value="1"/>
</dbReference>
<dbReference type="InterPro" id="IPR036390">
    <property type="entry name" value="WH_DNA-bd_sf"/>
</dbReference>
<organism evidence="8 9">
    <name type="scientific">Nocardia otitidiscaviarum</name>
    <dbReference type="NCBI Taxonomy" id="1823"/>
    <lineage>
        <taxon>Bacteria</taxon>
        <taxon>Bacillati</taxon>
        <taxon>Actinomycetota</taxon>
        <taxon>Actinomycetes</taxon>
        <taxon>Mycobacteriales</taxon>
        <taxon>Nocardiaceae</taxon>
        <taxon>Nocardia</taxon>
    </lineage>
</organism>
<dbReference type="SUPFAM" id="SSF53383">
    <property type="entry name" value="PLP-dependent transferases"/>
    <property type="match status" value="1"/>
</dbReference>
<keyword evidence="4" id="KW-0238">DNA-binding</keyword>
<evidence type="ECO:0000256" key="1">
    <source>
        <dbReference type="ARBA" id="ARBA00005384"/>
    </source>
</evidence>
<evidence type="ECO:0000313" key="8">
    <source>
        <dbReference type="EMBL" id="SUA74001.1"/>
    </source>
</evidence>
<evidence type="ECO:0000259" key="7">
    <source>
        <dbReference type="PROSITE" id="PS50949"/>
    </source>
</evidence>
<evidence type="ECO:0000313" key="9">
    <source>
        <dbReference type="Proteomes" id="UP000255467"/>
    </source>
</evidence>
<gene>
    <name evidence="8" type="primary">ydcR</name>
    <name evidence="8" type="ORF">NCTC1934_01362</name>
</gene>
<name>A0A378YBW6_9NOCA</name>
<dbReference type="InterPro" id="IPR000524">
    <property type="entry name" value="Tscrpt_reg_HTH_GntR"/>
</dbReference>
<dbReference type="InterPro" id="IPR051446">
    <property type="entry name" value="HTH_trans_reg/aminotransferase"/>
</dbReference>
<dbReference type="Gene3D" id="1.10.10.10">
    <property type="entry name" value="Winged helix-like DNA-binding domain superfamily/Winged helix DNA-binding domain"/>
    <property type="match status" value="1"/>
</dbReference>
<keyword evidence="9" id="KW-1185">Reference proteome</keyword>
<comment type="similarity">
    <text evidence="1">In the C-terminal section; belongs to the class-I pyridoxal-phosphate-dependent aminotransferase family.</text>
</comment>
<dbReference type="InterPro" id="IPR004839">
    <property type="entry name" value="Aminotransferase_I/II_large"/>
</dbReference>
<dbReference type="InterPro" id="IPR015421">
    <property type="entry name" value="PyrdxlP-dep_Trfase_major"/>
</dbReference>
<dbReference type="SUPFAM" id="SSF46785">
    <property type="entry name" value="Winged helix' DNA-binding domain"/>
    <property type="match status" value="1"/>
</dbReference>
<dbReference type="Pfam" id="PF00392">
    <property type="entry name" value="GntR"/>
    <property type="match status" value="1"/>
</dbReference>
<reference evidence="8 9" key="1">
    <citation type="submission" date="2018-06" db="EMBL/GenBank/DDBJ databases">
        <authorList>
            <consortium name="Pathogen Informatics"/>
            <person name="Doyle S."/>
        </authorList>
    </citation>
    <scope>NUCLEOTIDE SEQUENCE [LARGE SCALE GENOMIC DNA]</scope>
    <source>
        <strain evidence="8 9">NCTC1934</strain>
    </source>
</reference>
<keyword evidence="5" id="KW-0804">Transcription</keyword>
<proteinExistence type="inferred from homology"/>
<dbReference type="STRING" id="1406858.GCA_000710895_03455"/>
<dbReference type="SMART" id="SM00345">
    <property type="entry name" value="HTH_GNTR"/>
    <property type="match status" value="1"/>
</dbReference>
<dbReference type="CDD" id="cd07377">
    <property type="entry name" value="WHTH_GntR"/>
    <property type="match status" value="1"/>
</dbReference>
<feature type="domain" description="HTH gntR-type" evidence="7">
    <location>
        <begin position="51"/>
        <end position="119"/>
    </location>
</feature>